<organism evidence="1 2">
    <name type="scientific">Lactobacillus johnsonii ATCC 33200</name>
    <dbReference type="NCBI Taxonomy" id="525330"/>
    <lineage>
        <taxon>Bacteria</taxon>
        <taxon>Bacillati</taxon>
        <taxon>Bacillota</taxon>
        <taxon>Bacilli</taxon>
        <taxon>Lactobacillales</taxon>
        <taxon>Lactobacillaceae</taxon>
        <taxon>Lactobacillus</taxon>
    </lineage>
</organism>
<dbReference type="Proteomes" id="UP000003491">
    <property type="component" value="Unassembled WGS sequence"/>
</dbReference>
<dbReference type="PATRIC" id="fig|525330.7.peg.1209"/>
<sequence>MPPTNQQSVNNNLSQTDINELDKYVSVGNNTFVLNVPENSNISSEKVQMARQEIESVNNSIKNNNLLIDPETKEIVQYNPYTMFVQGAFNIKPGLQAKWFWWGQQSYYSSNAVVAYTVNKYRNYNDVLGLISHVTKYKIATFGSLYYQGVAWQLESYNNAHRNSKIYMDINWVYVPSFGKW</sequence>
<dbReference type="EMBL" id="ACGR01000021">
    <property type="protein sequence ID" value="EEJ60668.1"/>
    <property type="molecule type" value="Genomic_DNA"/>
</dbReference>
<dbReference type="AlphaFoldDB" id="C2E2V8"/>
<evidence type="ECO:0000313" key="1">
    <source>
        <dbReference type="EMBL" id="EEJ60668.1"/>
    </source>
</evidence>
<dbReference type="RefSeq" id="WP_004895714.1">
    <property type="nucleotide sequence ID" value="NZ_AZCY01000005.1"/>
</dbReference>
<evidence type="ECO:0000313" key="2">
    <source>
        <dbReference type="Proteomes" id="UP000003491"/>
    </source>
</evidence>
<protein>
    <submittedName>
        <fullName evidence="1">Uncharacterized protein</fullName>
    </submittedName>
</protein>
<accession>C2E2V8</accession>
<proteinExistence type="predicted"/>
<reference evidence="1 2" key="1">
    <citation type="submission" date="2009-01" db="EMBL/GenBank/DDBJ databases">
        <authorList>
            <person name="Qin X."/>
            <person name="Bachman B."/>
            <person name="Battles P."/>
            <person name="Bell A."/>
            <person name="Bess C."/>
            <person name="Bickham C."/>
            <person name="Chaboub L."/>
            <person name="Chen D."/>
            <person name="Coyle M."/>
            <person name="Deiros D.R."/>
            <person name="Dinh H."/>
            <person name="Forbes L."/>
            <person name="Fowler G."/>
            <person name="Francisco L."/>
            <person name="Fu Q."/>
            <person name="Gubbala S."/>
            <person name="Hale W."/>
            <person name="Han Y."/>
            <person name="Hemphill L."/>
            <person name="Highlander S.K."/>
            <person name="Hirani K."/>
            <person name="Hogues M."/>
            <person name="Jackson L."/>
            <person name="Jakkamsetti A."/>
            <person name="Javaid M."/>
            <person name="Jiang H."/>
            <person name="Korchina V."/>
            <person name="Kovar C."/>
            <person name="Lara F."/>
            <person name="Lee S."/>
            <person name="Mata R."/>
            <person name="Mathew T."/>
            <person name="Moen C."/>
            <person name="Morales K."/>
            <person name="Munidasa M."/>
            <person name="Nazareth L."/>
            <person name="Ngo R."/>
            <person name="Nguyen L."/>
            <person name="Okwuonu G."/>
            <person name="Ongeri F."/>
            <person name="Patil S."/>
            <person name="Petrosino J."/>
            <person name="Pham C."/>
            <person name="Pham P."/>
            <person name="Pu L.-L."/>
            <person name="Puazo M."/>
            <person name="Raj R."/>
            <person name="Reid J."/>
            <person name="Rouhana J."/>
            <person name="Saada N."/>
            <person name="Shang Y."/>
            <person name="Simmons D."/>
            <person name="Thornton R."/>
            <person name="Warren J."/>
            <person name="Weissenberger G."/>
            <person name="Zhang J."/>
            <person name="Zhang L."/>
            <person name="Zhou C."/>
            <person name="Zhu D."/>
            <person name="Muzny D."/>
            <person name="Worley K."/>
            <person name="Gibbs R."/>
        </authorList>
    </citation>
    <scope>NUCLEOTIDE SEQUENCE [LARGE SCALE GENOMIC DNA]</scope>
    <source>
        <strain evidence="1 2">ATCC 33200</strain>
    </source>
</reference>
<dbReference type="HOGENOM" id="CLU_111979_0_0_9"/>
<gene>
    <name evidence="1" type="ORF">HMPREF0528_0082</name>
</gene>
<comment type="caution">
    <text evidence="1">The sequence shown here is derived from an EMBL/GenBank/DDBJ whole genome shotgun (WGS) entry which is preliminary data.</text>
</comment>
<name>C2E2V8_LACJH</name>